<dbReference type="STRING" id="5539.A0A3E2HMX3"/>
<comment type="caution">
    <text evidence="3">The sequence shown here is derived from an EMBL/GenBank/DDBJ whole genome shotgun (WGS) entry which is preliminary data.</text>
</comment>
<comment type="similarity">
    <text evidence="1">Belongs to the peptidase S12 family.</text>
</comment>
<evidence type="ECO:0000313" key="4">
    <source>
        <dbReference type="Proteomes" id="UP000258309"/>
    </source>
</evidence>
<proteinExistence type="inferred from homology"/>
<dbReference type="InterPro" id="IPR050491">
    <property type="entry name" value="AmpC-like"/>
</dbReference>
<feature type="non-terminal residue" evidence="3">
    <location>
        <position position="1"/>
    </location>
</feature>
<dbReference type="PANTHER" id="PTHR46825:SF7">
    <property type="entry name" value="D-ALANYL-D-ALANINE CARBOXYPEPTIDASE"/>
    <property type="match status" value="1"/>
</dbReference>
<sequence>MTLCESSSPRAEILKALQSTLQSGIDAGVPGLSAAIKTSNGILWQSSAGLANITTKDTINSSNLFGIGSITKVFIAVVILQLLDEKLLTISDVVGDYLDKEVLQGIENGEKATIESLLSHTSGVESWEDDPEWIVDGRGKNLDPERIWGEADTLEYIRHPSSLSPGNFSYSNTNFTLLGLIIEKITHNSAPSEIRRRIIDPLGLTETFLEGFEDAPQSTSEIMPHRYHYATETFRKTAGLCPSFSQQEWQGNSLIDVSLSNLSVEWVAGGMISTPRDLLKFAILLRDGKLLGSSSMYILQAWQPVEKGREVGHGLFRVESPLGYGSWVGHNGSVLGFTGALWWREEADCAICILANVGTMHSGHVPSSAPHIVMQSQFLELATKLSQCAIDIVCTT</sequence>
<dbReference type="PANTHER" id="PTHR46825">
    <property type="entry name" value="D-ALANYL-D-ALANINE-CARBOXYPEPTIDASE/ENDOPEPTIDASE AMPH"/>
    <property type="match status" value="1"/>
</dbReference>
<gene>
    <name evidence="3" type="ORF">B7463_g1625</name>
</gene>
<protein>
    <recommendedName>
        <fullName evidence="2">Beta-lactamase-related domain-containing protein</fullName>
    </recommendedName>
</protein>
<dbReference type="Pfam" id="PF00144">
    <property type="entry name" value="Beta-lactamase"/>
    <property type="match status" value="1"/>
</dbReference>
<dbReference type="OMA" id="RANRYEY"/>
<reference evidence="3 4" key="1">
    <citation type="submission" date="2018-05" db="EMBL/GenBank/DDBJ databases">
        <title>Draft genome sequence of Scytalidium lignicola DSM 105466, a ubiquitous saprotrophic fungus.</title>
        <authorList>
            <person name="Buettner E."/>
            <person name="Gebauer A.M."/>
            <person name="Hofrichter M."/>
            <person name="Liers C."/>
            <person name="Kellner H."/>
        </authorList>
    </citation>
    <scope>NUCLEOTIDE SEQUENCE [LARGE SCALE GENOMIC DNA]</scope>
    <source>
        <strain evidence="3 4">DSM 105466</strain>
    </source>
</reference>
<feature type="domain" description="Beta-lactamase-related" evidence="2">
    <location>
        <begin position="25"/>
        <end position="358"/>
    </location>
</feature>
<dbReference type="InterPro" id="IPR001466">
    <property type="entry name" value="Beta-lactam-related"/>
</dbReference>
<dbReference type="Proteomes" id="UP000258309">
    <property type="component" value="Unassembled WGS sequence"/>
</dbReference>
<evidence type="ECO:0000256" key="1">
    <source>
        <dbReference type="ARBA" id="ARBA00038215"/>
    </source>
</evidence>
<dbReference type="SUPFAM" id="SSF56601">
    <property type="entry name" value="beta-lactamase/transpeptidase-like"/>
    <property type="match status" value="1"/>
</dbReference>
<dbReference type="EMBL" id="NCSJ02000017">
    <property type="protein sequence ID" value="RFU34737.1"/>
    <property type="molecule type" value="Genomic_DNA"/>
</dbReference>
<name>A0A3E2HMX3_SCYLI</name>
<evidence type="ECO:0000259" key="2">
    <source>
        <dbReference type="Pfam" id="PF00144"/>
    </source>
</evidence>
<dbReference type="AlphaFoldDB" id="A0A3E2HMX3"/>
<evidence type="ECO:0000313" key="3">
    <source>
        <dbReference type="EMBL" id="RFU34737.1"/>
    </source>
</evidence>
<keyword evidence="4" id="KW-1185">Reference proteome</keyword>
<dbReference type="InterPro" id="IPR012338">
    <property type="entry name" value="Beta-lactam/transpept-like"/>
</dbReference>
<accession>A0A3E2HMX3</accession>
<dbReference type="OrthoDB" id="5946976at2759"/>
<dbReference type="Gene3D" id="3.40.710.10">
    <property type="entry name" value="DD-peptidase/beta-lactamase superfamily"/>
    <property type="match status" value="1"/>
</dbReference>
<feature type="non-terminal residue" evidence="3">
    <location>
        <position position="396"/>
    </location>
</feature>
<organism evidence="3 4">
    <name type="scientific">Scytalidium lignicola</name>
    <name type="common">Hyphomycete</name>
    <dbReference type="NCBI Taxonomy" id="5539"/>
    <lineage>
        <taxon>Eukaryota</taxon>
        <taxon>Fungi</taxon>
        <taxon>Dikarya</taxon>
        <taxon>Ascomycota</taxon>
        <taxon>Pezizomycotina</taxon>
        <taxon>Leotiomycetes</taxon>
        <taxon>Leotiomycetes incertae sedis</taxon>
        <taxon>Scytalidium</taxon>
    </lineage>
</organism>